<keyword evidence="1" id="KW-0489">Methyltransferase</keyword>
<sequence>MPERDGLLFKRDFNPDERIGREKMIELMASSPIPADERPENAALYTDHMQIGKILFLDLLYRQIVTVPGVIMEFGCRWGQNLATFANLRALYEPTNGLRKIYGFDTFSGFVDSAPEDLNTGYDLPGAVATTPGYESHLAEVMRANELTKPLSHKVKFDIIKGDARQTVPAFLKQRPQTIISLAYLDMDLYSPTRVVLEEIAPFLTRGSIVVLDELNDEAFPGETLAVRDTLGLGNIALRRVPYLTHPSYFVVE</sequence>
<dbReference type="Gene3D" id="3.40.50.150">
    <property type="entry name" value="Vaccinia Virus protein VP39"/>
    <property type="match status" value="1"/>
</dbReference>
<dbReference type="AlphaFoldDB" id="A0A317PNA7"/>
<keyword evidence="1" id="KW-0808">Transferase</keyword>
<comment type="caution">
    <text evidence="1">The sequence shown here is derived from an EMBL/GenBank/DDBJ whole genome shotgun (WGS) entry which is preliminary data.</text>
</comment>
<evidence type="ECO:0000313" key="1">
    <source>
        <dbReference type="EMBL" id="PWW01548.1"/>
    </source>
</evidence>
<dbReference type="PANTHER" id="PTHR40036:SF1">
    <property type="entry name" value="MACROCIN O-METHYLTRANSFERASE"/>
    <property type="match status" value="1"/>
</dbReference>
<dbReference type="SUPFAM" id="SSF53335">
    <property type="entry name" value="S-adenosyl-L-methionine-dependent methyltransferases"/>
    <property type="match status" value="1"/>
</dbReference>
<evidence type="ECO:0000313" key="2">
    <source>
        <dbReference type="Proteomes" id="UP000246352"/>
    </source>
</evidence>
<keyword evidence="2" id="KW-1185">Reference proteome</keyword>
<dbReference type="EMBL" id="QGTR01000002">
    <property type="protein sequence ID" value="PWW01548.1"/>
    <property type="molecule type" value="Genomic_DNA"/>
</dbReference>
<proteinExistence type="predicted"/>
<organism evidence="1 2">
    <name type="scientific">Hoeflea marina</name>
    <dbReference type="NCBI Taxonomy" id="274592"/>
    <lineage>
        <taxon>Bacteria</taxon>
        <taxon>Pseudomonadati</taxon>
        <taxon>Pseudomonadota</taxon>
        <taxon>Alphaproteobacteria</taxon>
        <taxon>Hyphomicrobiales</taxon>
        <taxon>Rhizobiaceae</taxon>
        <taxon>Hoeflea</taxon>
    </lineage>
</organism>
<accession>A0A317PNA7</accession>
<dbReference type="PANTHER" id="PTHR40036">
    <property type="entry name" value="MACROCIN O-METHYLTRANSFERASE"/>
    <property type="match status" value="1"/>
</dbReference>
<protein>
    <submittedName>
        <fullName evidence="1">Macrocin-O-methyltransferase TylF</fullName>
    </submittedName>
</protein>
<dbReference type="RefSeq" id="WP_210205798.1">
    <property type="nucleotide sequence ID" value="NZ_QGTR01000002.1"/>
</dbReference>
<dbReference type="GO" id="GO:0008168">
    <property type="term" value="F:methyltransferase activity"/>
    <property type="evidence" value="ECO:0007669"/>
    <property type="project" value="UniProtKB-KW"/>
</dbReference>
<dbReference type="InterPro" id="IPR029063">
    <property type="entry name" value="SAM-dependent_MTases_sf"/>
</dbReference>
<dbReference type="InterPro" id="IPR008884">
    <property type="entry name" value="TylF_MeTrfase"/>
</dbReference>
<reference evidence="1 2" key="1">
    <citation type="submission" date="2018-05" db="EMBL/GenBank/DDBJ databases">
        <title>Genomic Encyclopedia of Type Strains, Phase IV (KMG-IV): sequencing the most valuable type-strain genomes for metagenomic binning, comparative biology and taxonomic classification.</title>
        <authorList>
            <person name="Goeker M."/>
        </authorList>
    </citation>
    <scope>NUCLEOTIDE SEQUENCE [LARGE SCALE GENOMIC DNA]</scope>
    <source>
        <strain evidence="1 2">DSM 16791</strain>
    </source>
</reference>
<dbReference type="GO" id="GO:0032259">
    <property type="term" value="P:methylation"/>
    <property type="evidence" value="ECO:0007669"/>
    <property type="project" value="UniProtKB-KW"/>
</dbReference>
<name>A0A317PNA7_9HYPH</name>
<gene>
    <name evidence="1" type="ORF">DFR52_102210</name>
</gene>
<dbReference type="Proteomes" id="UP000246352">
    <property type="component" value="Unassembled WGS sequence"/>
</dbReference>